<gene>
    <name evidence="9" type="ORF">PARMNEM_LOCUS5481</name>
</gene>
<feature type="domain" description="Alpha 1,4-glycosyltransferase" evidence="8">
    <location>
        <begin position="226"/>
        <end position="337"/>
    </location>
</feature>
<evidence type="ECO:0000256" key="2">
    <source>
        <dbReference type="ARBA" id="ARBA00009003"/>
    </source>
</evidence>
<comment type="subcellular location">
    <subcellularLocation>
        <location evidence="1">Golgi apparatus membrane</location>
        <topology evidence="1">Single-pass type II membrane protein</topology>
    </subcellularLocation>
</comment>
<dbReference type="InterPro" id="IPR029044">
    <property type="entry name" value="Nucleotide-diphossugar_trans"/>
</dbReference>
<dbReference type="Pfam" id="PF04488">
    <property type="entry name" value="Gly_transf_sug"/>
    <property type="match status" value="1"/>
</dbReference>
<comment type="similarity">
    <text evidence="2">Belongs to the glycosyltransferase 32 family.</text>
</comment>
<dbReference type="EMBL" id="CAVLGL010000068">
    <property type="protein sequence ID" value="CAK1584177.1"/>
    <property type="molecule type" value="Genomic_DNA"/>
</dbReference>
<evidence type="ECO:0000256" key="3">
    <source>
        <dbReference type="ARBA" id="ARBA00022676"/>
    </source>
</evidence>
<dbReference type="Pfam" id="PF04572">
    <property type="entry name" value="Gb3_synth"/>
    <property type="match status" value="1"/>
</dbReference>
<reference evidence="9 10" key="1">
    <citation type="submission" date="2023-11" db="EMBL/GenBank/DDBJ databases">
        <authorList>
            <person name="Hedman E."/>
            <person name="Englund M."/>
            <person name="Stromberg M."/>
            <person name="Nyberg Akerstrom W."/>
            <person name="Nylinder S."/>
            <person name="Jareborg N."/>
            <person name="Kallberg Y."/>
            <person name="Kronander E."/>
        </authorList>
    </citation>
    <scope>NUCLEOTIDE SEQUENCE [LARGE SCALE GENOMIC DNA]</scope>
</reference>
<accession>A0AAV1KQW3</accession>
<keyword evidence="6 7" id="KW-0472">Membrane</keyword>
<evidence type="ECO:0000256" key="6">
    <source>
        <dbReference type="ARBA" id="ARBA00023136"/>
    </source>
</evidence>
<evidence type="ECO:0000259" key="8">
    <source>
        <dbReference type="Pfam" id="PF04572"/>
    </source>
</evidence>
<evidence type="ECO:0000256" key="5">
    <source>
        <dbReference type="ARBA" id="ARBA00023034"/>
    </source>
</evidence>
<dbReference type="Proteomes" id="UP001314205">
    <property type="component" value="Unassembled WGS sequence"/>
</dbReference>
<dbReference type="InterPro" id="IPR007652">
    <property type="entry name" value="A1-4-GlycosylTfrase_dom"/>
</dbReference>
<keyword evidence="3" id="KW-0328">Glycosyltransferase</keyword>
<keyword evidence="5" id="KW-0333">Golgi apparatus</keyword>
<keyword evidence="10" id="KW-1185">Reference proteome</keyword>
<evidence type="ECO:0000256" key="4">
    <source>
        <dbReference type="ARBA" id="ARBA00022679"/>
    </source>
</evidence>
<proteinExistence type="inferred from homology"/>
<dbReference type="InterPro" id="IPR007577">
    <property type="entry name" value="GlycoTrfase_DXD_sugar-bd_CS"/>
</dbReference>
<evidence type="ECO:0000256" key="7">
    <source>
        <dbReference type="SAM" id="Phobius"/>
    </source>
</evidence>
<organism evidence="9 10">
    <name type="scientific">Parnassius mnemosyne</name>
    <name type="common">clouded apollo</name>
    <dbReference type="NCBI Taxonomy" id="213953"/>
    <lineage>
        <taxon>Eukaryota</taxon>
        <taxon>Metazoa</taxon>
        <taxon>Ecdysozoa</taxon>
        <taxon>Arthropoda</taxon>
        <taxon>Hexapoda</taxon>
        <taxon>Insecta</taxon>
        <taxon>Pterygota</taxon>
        <taxon>Neoptera</taxon>
        <taxon>Endopterygota</taxon>
        <taxon>Lepidoptera</taxon>
        <taxon>Glossata</taxon>
        <taxon>Ditrysia</taxon>
        <taxon>Papilionoidea</taxon>
        <taxon>Papilionidae</taxon>
        <taxon>Parnassiinae</taxon>
        <taxon>Parnassini</taxon>
        <taxon>Parnassius</taxon>
        <taxon>Driopa</taxon>
    </lineage>
</organism>
<feature type="transmembrane region" description="Helical" evidence="7">
    <location>
        <begin position="7"/>
        <end position="29"/>
    </location>
</feature>
<dbReference type="GO" id="GO:0035248">
    <property type="term" value="F:alpha-1,4-N-acetylgalactosaminyltransferase activity"/>
    <property type="evidence" value="ECO:0007669"/>
    <property type="project" value="TreeGrafter"/>
</dbReference>
<name>A0AAV1KQW3_9NEOP</name>
<dbReference type="GO" id="GO:0006688">
    <property type="term" value="P:glycosphingolipid biosynthetic process"/>
    <property type="evidence" value="ECO:0007669"/>
    <property type="project" value="TreeGrafter"/>
</dbReference>
<keyword evidence="4" id="KW-0808">Transferase</keyword>
<comment type="caution">
    <text evidence="9">The sequence shown here is derived from an EMBL/GenBank/DDBJ whole genome shotgun (WGS) entry which is preliminary data.</text>
</comment>
<protein>
    <recommendedName>
        <fullName evidence="8">Alpha 1,4-glycosyltransferase domain-containing protein</fullName>
    </recommendedName>
</protein>
<dbReference type="PROSITE" id="PS51257">
    <property type="entry name" value="PROKAR_LIPOPROTEIN"/>
    <property type="match status" value="1"/>
</dbReference>
<evidence type="ECO:0000313" key="9">
    <source>
        <dbReference type="EMBL" id="CAK1584177.1"/>
    </source>
</evidence>
<evidence type="ECO:0000313" key="10">
    <source>
        <dbReference type="Proteomes" id="UP001314205"/>
    </source>
</evidence>
<dbReference type="InterPro" id="IPR051981">
    <property type="entry name" value="Glycosyltransf_32"/>
</dbReference>
<dbReference type="Gene3D" id="3.90.550.20">
    <property type="match status" value="1"/>
</dbReference>
<sequence length="342" mass="39386">MRRKYTKYLYIAGVLLVIGNLLGSCVVFLQVNDTTHFYLVNPMSYIISQKDTLCYKKRTENTADIDGTGFFQRPTIFFHSTYCDKILDDSTACAIESAARLHPQTHINLLYTSPVELKTWNHLLSILVKLPNFHMTGIHVESYADGTEFEKFWKSVVVYNKVVDYKLVAEYIKFLTLHKFGGTVLDKDVIVNKCLDELGENWVIREGESMLGTDAIAMSRSDFNRNFTAMVLRSFSQQIMKGNINVSVAITNSFKNLCPGTDFTETYTRCHGYDIYDGKQFHPIDHSERQQFLQSGSYNKKAHAHRLWDVEVPGKMIPYKTLYAEIAQTFCPWVFSKLNNEY</sequence>
<dbReference type="GO" id="GO:0000139">
    <property type="term" value="C:Golgi membrane"/>
    <property type="evidence" value="ECO:0007669"/>
    <property type="project" value="UniProtKB-SubCell"/>
</dbReference>
<dbReference type="AlphaFoldDB" id="A0AAV1KQW3"/>
<dbReference type="SUPFAM" id="SSF53448">
    <property type="entry name" value="Nucleotide-diphospho-sugar transferases"/>
    <property type="match status" value="1"/>
</dbReference>
<evidence type="ECO:0000256" key="1">
    <source>
        <dbReference type="ARBA" id="ARBA00004323"/>
    </source>
</evidence>
<keyword evidence="7" id="KW-1133">Transmembrane helix</keyword>
<dbReference type="PANTHER" id="PTHR12042">
    <property type="entry name" value="LACTOSYLCERAMIDE 4-ALPHA-GALACTOSYLTRANSFERASE ALPHA- 1,4-GALACTOSYLTRANSFERASE"/>
    <property type="match status" value="1"/>
</dbReference>
<keyword evidence="7" id="KW-0812">Transmembrane</keyword>
<dbReference type="PANTHER" id="PTHR12042:SF21">
    <property type="entry name" value="ALPHA1,4-GALACTOSYLTRANSFERASE 1-RELATED"/>
    <property type="match status" value="1"/>
</dbReference>